<gene>
    <name evidence="2" type="ORF">GCM10017056_23720</name>
</gene>
<dbReference type="Gene3D" id="3.10.180.10">
    <property type="entry name" value="2,3-Dihydroxybiphenyl 1,2-Dioxygenase, domain 1"/>
    <property type="match status" value="1"/>
</dbReference>
<evidence type="ECO:0000259" key="1">
    <source>
        <dbReference type="PROSITE" id="PS51819"/>
    </source>
</evidence>
<reference evidence="2" key="1">
    <citation type="journal article" date="2014" name="Int. J. Syst. Evol. Microbiol.">
        <title>Complete genome sequence of Corynebacterium casei LMG S-19264T (=DSM 44701T), isolated from a smear-ripened cheese.</title>
        <authorList>
            <consortium name="US DOE Joint Genome Institute (JGI-PGF)"/>
            <person name="Walter F."/>
            <person name="Albersmeier A."/>
            <person name="Kalinowski J."/>
            <person name="Ruckert C."/>
        </authorList>
    </citation>
    <scope>NUCLEOTIDE SEQUENCE</scope>
    <source>
        <strain evidence="2">KCTC 42650</strain>
    </source>
</reference>
<dbReference type="PANTHER" id="PTHR36503">
    <property type="entry name" value="BLR2520 PROTEIN"/>
    <property type="match status" value="1"/>
</dbReference>
<evidence type="ECO:0000313" key="2">
    <source>
        <dbReference type="EMBL" id="GHF51281.1"/>
    </source>
</evidence>
<dbReference type="InterPro" id="IPR037523">
    <property type="entry name" value="VOC_core"/>
</dbReference>
<dbReference type="Proteomes" id="UP000626220">
    <property type="component" value="Unassembled WGS sequence"/>
</dbReference>
<dbReference type="Pfam" id="PF00903">
    <property type="entry name" value="Glyoxalase"/>
    <property type="match status" value="1"/>
</dbReference>
<reference evidence="2" key="2">
    <citation type="submission" date="2020-09" db="EMBL/GenBank/DDBJ databases">
        <authorList>
            <person name="Sun Q."/>
            <person name="Kim S."/>
        </authorList>
    </citation>
    <scope>NUCLEOTIDE SEQUENCE</scope>
    <source>
        <strain evidence="2">KCTC 42650</strain>
    </source>
</reference>
<organism evidence="2 3">
    <name type="scientific">Seohaeicola zhoushanensis</name>
    <dbReference type="NCBI Taxonomy" id="1569283"/>
    <lineage>
        <taxon>Bacteria</taxon>
        <taxon>Pseudomonadati</taxon>
        <taxon>Pseudomonadota</taxon>
        <taxon>Alphaproteobacteria</taxon>
        <taxon>Rhodobacterales</taxon>
        <taxon>Roseobacteraceae</taxon>
        <taxon>Seohaeicola</taxon>
    </lineage>
</organism>
<evidence type="ECO:0000313" key="3">
    <source>
        <dbReference type="Proteomes" id="UP000626220"/>
    </source>
</evidence>
<name>A0A8J3GY50_9RHOB</name>
<dbReference type="PROSITE" id="PS51819">
    <property type="entry name" value="VOC"/>
    <property type="match status" value="1"/>
</dbReference>
<dbReference type="InterPro" id="IPR029068">
    <property type="entry name" value="Glyas_Bleomycin-R_OHBP_Dase"/>
</dbReference>
<dbReference type="PANTHER" id="PTHR36503:SF2">
    <property type="entry name" value="BLR2408 PROTEIN"/>
    <property type="match status" value="1"/>
</dbReference>
<keyword evidence="3" id="KW-1185">Reference proteome</keyword>
<dbReference type="AlphaFoldDB" id="A0A8J3GY50"/>
<dbReference type="RefSeq" id="WP_189680298.1">
    <property type="nucleotide sequence ID" value="NZ_BNCJ01000005.1"/>
</dbReference>
<comment type="caution">
    <text evidence="2">The sequence shown here is derived from an EMBL/GenBank/DDBJ whole genome shotgun (WGS) entry which is preliminary data.</text>
</comment>
<dbReference type="EMBL" id="BNCJ01000005">
    <property type="protein sequence ID" value="GHF51281.1"/>
    <property type="molecule type" value="Genomic_DNA"/>
</dbReference>
<proteinExistence type="predicted"/>
<accession>A0A8J3GY50</accession>
<protein>
    <submittedName>
        <fullName evidence="2">Glyoxalase</fullName>
    </submittedName>
</protein>
<dbReference type="SUPFAM" id="SSF54593">
    <property type="entry name" value="Glyoxalase/Bleomycin resistance protein/Dihydroxybiphenyl dioxygenase"/>
    <property type="match status" value="1"/>
</dbReference>
<feature type="domain" description="VOC" evidence="1">
    <location>
        <begin position="1"/>
        <end position="125"/>
    </location>
</feature>
<sequence>MNTFINLCVADVTRSRAFFSALGFTFNDHFSGEDTAGMQINDSCFAMLMHRDKFQGFTPRAIADATQTTEVLTALQLDSRDAVDAMVEAAVAAGGSVFRAPEDHGFMYGRSFCDPDGHVWEPFWYDASTIPEEHR</sequence>
<dbReference type="InterPro" id="IPR004360">
    <property type="entry name" value="Glyas_Fos-R_dOase_dom"/>
</dbReference>